<dbReference type="EMBL" id="LSSK01000001">
    <property type="protein sequence ID" value="OMH86414.1"/>
    <property type="molecule type" value="Genomic_DNA"/>
</dbReference>
<comment type="subcellular location">
    <subcellularLocation>
        <location evidence="1">Nucleus</location>
        <location evidence="1">Nucleolus</location>
    </subcellularLocation>
</comment>
<feature type="compositionally biased region" description="Basic residues" evidence="5">
    <location>
        <begin position="161"/>
        <end position="172"/>
    </location>
</feature>
<protein>
    <recommendedName>
        <fullName evidence="3">Ribosome biogenesis protein SLX9</fullName>
    </recommendedName>
</protein>
<dbReference type="Pfam" id="PF15341">
    <property type="entry name" value="SLX9"/>
    <property type="match status" value="1"/>
</dbReference>
<dbReference type="GO" id="GO:0000462">
    <property type="term" value="P:maturation of SSU-rRNA from tricistronic rRNA transcript (SSU-rRNA, 5.8S rRNA, LSU-rRNA)"/>
    <property type="evidence" value="ECO:0007669"/>
    <property type="project" value="InterPro"/>
</dbReference>
<dbReference type="Proteomes" id="UP000188320">
    <property type="component" value="Unassembled WGS sequence"/>
</dbReference>
<keyword evidence="4" id="KW-0539">Nucleus</keyword>
<dbReference type="GO" id="GO:0005730">
    <property type="term" value="C:nucleolus"/>
    <property type="evidence" value="ECO:0007669"/>
    <property type="project" value="UniProtKB-SubCell"/>
</dbReference>
<feature type="compositionally biased region" description="Basic residues" evidence="5">
    <location>
        <begin position="1"/>
        <end position="13"/>
    </location>
</feature>
<evidence type="ECO:0000256" key="5">
    <source>
        <dbReference type="SAM" id="MobiDB-lite"/>
    </source>
</evidence>
<dbReference type="GO" id="GO:0030686">
    <property type="term" value="C:90S preribosome"/>
    <property type="evidence" value="ECO:0007669"/>
    <property type="project" value="InterPro"/>
</dbReference>
<proteinExistence type="inferred from homology"/>
<organism evidence="6 7">
    <name type="scientific">Zancudomyces culisetae</name>
    <name type="common">Gut fungus</name>
    <name type="synonym">Smittium culisetae</name>
    <dbReference type="NCBI Taxonomy" id="1213189"/>
    <lineage>
        <taxon>Eukaryota</taxon>
        <taxon>Fungi</taxon>
        <taxon>Fungi incertae sedis</taxon>
        <taxon>Zoopagomycota</taxon>
        <taxon>Kickxellomycotina</taxon>
        <taxon>Harpellomycetes</taxon>
        <taxon>Harpellales</taxon>
        <taxon>Legeriomycetaceae</taxon>
        <taxon>Zancudomyces</taxon>
    </lineage>
</organism>
<evidence type="ECO:0000256" key="3">
    <source>
        <dbReference type="ARBA" id="ARBA00021321"/>
    </source>
</evidence>
<sequence length="243" mass="27976">MPKVKRERRKYHLKNPQISRPEQSAKKESEQFDISGLNQSLERTSGGKSNQTVVGTSKWKNVASIVDTLNNKRDIVSAPVLLSTGEQRSSNEIENPSHHFMNIESKKSKMNTRRNNWLEKISASHAVMQREKEKQARKKEKSALLRGLEDILNPDNLERNPKRKNAKNKKSKVNKEPQQPQSNTDVTMKQEQITKSKTKPKKAKVDRNVVSELKRFDLVLADKTFQENPLATLRQHISNTFNQ</sequence>
<evidence type="ECO:0000256" key="4">
    <source>
        <dbReference type="ARBA" id="ARBA00023242"/>
    </source>
</evidence>
<evidence type="ECO:0000256" key="2">
    <source>
        <dbReference type="ARBA" id="ARBA00011022"/>
    </source>
</evidence>
<feature type="region of interest" description="Disordered" evidence="5">
    <location>
        <begin position="126"/>
        <end position="205"/>
    </location>
</feature>
<feature type="compositionally biased region" description="Polar residues" evidence="5">
    <location>
        <begin position="36"/>
        <end position="53"/>
    </location>
</feature>
<accession>A0A1R1PZP2</accession>
<keyword evidence="7" id="KW-1185">Reference proteome</keyword>
<feature type="region of interest" description="Disordered" evidence="5">
    <location>
        <begin position="86"/>
        <end position="111"/>
    </location>
</feature>
<dbReference type="OrthoDB" id="18703at2759"/>
<gene>
    <name evidence="6" type="ORF">AX774_g2</name>
</gene>
<evidence type="ECO:0000313" key="6">
    <source>
        <dbReference type="EMBL" id="OMH86414.1"/>
    </source>
</evidence>
<comment type="caution">
    <text evidence="6">The sequence shown here is derived from an EMBL/GenBank/DDBJ whole genome shotgun (WGS) entry which is preliminary data.</text>
</comment>
<evidence type="ECO:0000256" key="1">
    <source>
        <dbReference type="ARBA" id="ARBA00004604"/>
    </source>
</evidence>
<name>A0A1R1PZP2_ZANCU</name>
<reference evidence="7" key="1">
    <citation type="submission" date="2017-01" db="EMBL/GenBank/DDBJ databases">
        <authorList>
            <person name="Wang Y."/>
            <person name="White M."/>
            <person name="Kvist S."/>
            <person name="Moncalvo J.-M."/>
        </authorList>
    </citation>
    <scope>NUCLEOTIDE SEQUENCE [LARGE SCALE GENOMIC DNA]</scope>
    <source>
        <strain evidence="7">COL-18-3</strain>
    </source>
</reference>
<feature type="region of interest" description="Disordered" evidence="5">
    <location>
        <begin position="1"/>
        <end position="53"/>
    </location>
</feature>
<evidence type="ECO:0000313" key="7">
    <source>
        <dbReference type="Proteomes" id="UP000188320"/>
    </source>
</evidence>
<dbReference type="InterPro" id="IPR028160">
    <property type="entry name" value="Slx9-like"/>
</dbReference>
<dbReference type="GO" id="GO:0030688">
    <property type="term" value="C:preribosome, small subunit precursor"/>
    <property type="evidence" value="ECO:0007669"/>
    <property type="project" value="InterPro"/>
</dbReference>
<comment type="similarity">
    <text evidence="2">Belongs to the SLX9 family.</text>
</comment>
<feature type="compositionally biased region" description="Polar residues" evidence="5">
    <location>
        <begin position="176"/>
        <end position="193"/>
    </location>
</feature>
<dbReference type="AlphaFoldDB" id="A0A1R1PZP2"/>